<evidence type="ECO:0000313" key="2">
    <source>
        <dbReference type="EMBL" id="MDQ2583187.1"/>
    </source>
</evidence>
<dbReference type="RefSeq" id="WP_306744247.1">
    <property type="nucleotide sequence ID" value="NZ_NSDM01000001.1"/>
</dbReference>
<comment type="caution">
    <text evidence="2">The sequence shown here is derived from an EMBL/GenBank/DDBJ whole genome shotgun (WGS) entry which is preliminary data.</text>
</comment>
<keyword evidence="3" id="KW-1185">Reference proteome</keyword>
<feature type="domain" description="DUF6891" evidence="1">
    <location>
        <begin position="13"/>
        <end position="198"/>
    </location>
</feature>
<name>A0ABU0WUY2_9PSEU</name>
<protein>
    <recommendedName>
        <fullName evidence="1">DUF6891 domain-containing protein</fullName>
    </recommendedName>
</protein>
<sequence>MVDRDDTPDLPAERLEEVEEFARGLVHGGFTSLEDAVDDVGDYFEEDDGVTGAVARSVVERVWRERAEEQAGWPATTDVDRLLAAFDALEGDGIVARADFTCCQTCGHAEIGDEVDPGVGDARGYVFFHRQDTEAAVADGGVYLAFGSFGEVADHAAADEAVAREVVTALTSAGLPVEWNGSVRTRIKVGPMAWRKRLPVG</sequence>
<dbReference type="InterPro" id="IPR054186">
    <property type="entry name" value="DUF6891"/>
</dbReference>
<reference evidence="2 3" key="1">
    <citation type="submission" date="2017-06" db="EMBL/GenBank/DDBJ databases">
        <title>Cultured bacterium strain Saccharothrix yanglingensis Hhs.015.</title>
        <authorList>
            <person name="Xia Y."/>
        </authorList>
    </citation>
    <scope>NUCLEOTIDE SEQUENCE [LARGE SCALE GENOMIC DNA]</scope>
    <source>
        <strain evidence="2 3">Hhs.015</strain>
    </source>
</reference>
<organism evidence="2 3">
    <name type="scientific">Saccharothrix yanglingensis</name>
    <dbReference type="NCBI Taxonomy" id="659496"/>
    <lineage>
        <taxon>Bacteria</taxon>
        <taxon>Bacillati</taxon>
        <taxon>Actinomycetota</taxon>
        <taxon>Actinomycetes</taxon>
        <taxon>Pseudonocardiales</taxon>
        <taxon>Pseudonocardiaceae</taxon>
        <taxon>Saccharothrix</taxon>
    </lineage>
</organism>
<dbReference type="Proteomes" id="UP001225605">
    <property type="component" value="Unassembled WGS sequence"/>
</dbReference>
<accession>A0ABU0WUY2</accession>
<evidence type="ECO:0000259" key="1">
    <source>
        <dbReference type="Pfam" id="PF21831"/>
    </source>
</evidence>
<gene>
    <name evidence="2" type="ORF">CKY47_04120</name>
</gene>
<dbReference type="EMBL" id="NSDM01000001">
    <property type="protein sequence ID" value="MDQ2583187.1"/>
    <property type="molecule type" value="Genomic_DNA"/>
</dbReference>
<dbReference type="Pfam" id="PF21831">
    <property type="entry name" value="DUF6891"/>
    <property type="match status" value="1"/>
</dbReference>
<evidence type="ECO:0000313" key="3">
    <source>
        <dbReference type="Proteomes" id="UP001225605"/>
    </source>
</evidence>
<proteinExistence type="predicted"/>